<dbReference type="Gene3D" id="3.30.710.10">
    <property type="entry name" value="Potassium Channel Kv1.1, Chain A"/>
    <property type="match status" value="1"/>
</dbReference>
<sequence>MATGSNFLLSLLSSIRENGAFSDLKIKCGPSIFIVHCCIVRPQSRFFENAMKGIFQEARSKEVTIVDDPLIVKKMIISIVRTMTTLPSSPSKNKSEAPRSKWVPPCMEGKILETKVLIGEHNDPTISTWNTEQTKSHINATMYIVADKYAINGLMDLAKKN</sequence>
<name>A0A5N7CTB7_9EURO</name>
<dbReference type="Proteomes" id="UP000325579">
    <property type="component" value="Unassembled WGS sequence"/>
</dbReference>
<gene>
    <name evidence="1" type="ORF">BDV37DRAFT_289434</name>
</gene>
<dbReference type="OrthoDB" id="6359816at2759"/>
<dbReference type="CDD" id="cd18186">
    <property type="entry name" value="BTB_POZ_ZBTB_KLHL-like"/>
    <property type="match status" value="1"/>
</dbReference>
<accession>A0A5N7CTB7</accession>
<dbReference type="GeneID" id="43673157"/>
<keyword evidence="2" id="KW-1185">Reference proteome</keyword>
<dbReference type="PANTHER" id="PTHR47843">
    <property type="entry name" value="BTB DOMAIN-CONTAINING PROTEIN-RELATED"/>
    <property type="match status" value="1"/>
</dbReference>
<protein>
    <recommendedName>
        <fullName evidence="3">BTB domain-containing protein</fullName>
    </recommendedName>
</protein>
<dbReference type="SUPFAM" id="SSF54695">
    <property type="entry name" value="POZ domain"/>
    <property type="match status" value="1"/>
</dbReference>
<organism evidence="1 2">
    <name type="scientific">Aspergillus pseudonomiae</name>
    <dbReference type="NCBI Taxonomy" id="1506151"/>
    <lineage>
        <taxon>Eukaryota</taxon>
        <taxon>Fungi</taxon>
        <taxon>Dikarya</taxon>
        <taxon>Ascomycota</taxon>
        <taxon>Pezizomycotina</taxon>
        <taxon>Eurotiomycetes</taxon>
        <taxon>Eurotiomycetidae</taxon>
        <taxon>Eurotiales</taxon>
        <taxon>Aspergillaceae</taxon>
        <taxon>Aspergillus</taxon>
        <taxon>Aspergillus subgen. Circumdati</taxon>
    </lineage>
</organism>
<dbReference type="RefSeq" id="XP_031934765.1">
    <property type="nucleotide sequence ID" value="XM_032088466.1"/>
</dbReference>
<evidence type="ECO:0008006" key="3">
    <source>
        <dbReference type="Google" id="ProtNLM"/>
    </source>
</evidence>
<dbReference type="AlphaFoldDB" id="A0A5N7CTB7"/>
<evidence type="ECO:0000313" key="1">
    <source>
        <dbReference type="EMBL" id="KAE8397446.1"/>
    </source>
</evidence>
<evidence type="ECO:0000313" key="2">
    <source>
        <dbReference type="Proteomes" id="UP000325579"/>
    </source>
</evidence>
<proteinExistence type="predicted"/>
<dbReference type="EMBL" id="ML736895">
    <property type="protein sequence ID" value="KAE8397446.1"/>
    <property type="molecule type" value="Genomic_DNA"/>
</dbReference>
<dbReference type="InterPro" id="IPR011333">
    <property type="entry name" value="SKP1/BTB/POZ_sf"/>
</dbReference>
<dbReference type="PANTHER" id="PTHR47843:SF5">
    <property type="entry name" value="BTB_POZ DOMAIN PROTEIN"/>
    <property type="match status" value="1"/>
</dbReference>
<reference evidence="1 2" key="1">
    <citation type="submission" date="2019-04" db="EMBL/GenBank/DDBJ databases">
        <authorList>
            <consortium name="DOE Joint Genome Institute"/>
            <person name="Mondo S."/>
            <person name="Kjaerbolling I."/>
            <person name="Vesth T."/>
            <person name="Frisvad J.C."/>
            <person name="Nybo J.L."/>
            <person name="Theobald S."/>
            <person name="Kildgaard S."/>
            <person name="Isbrandt T."/>
            <person name="Kuo A."/>
            <person name="Sato A."/>
            <person name="Lyhne E.K."/>
            <person name="Kogle M.E."/>
            <person name="Wiebenga A."/>
            <person name="Kun R.S."/>
            <person name="Lubbers R.J."/>
            <person name="Makela M.R."/>
            <person name="Barry K."/>
            <person name="Chovatia M."/>
            <person name="Clum A."/>
            <person name="Daum C."/>
            <person name="Haridas S."/>
            <person name="He G."/>
            <person name="LaButti K."/>
            <person name="Lipzen A."/>
            <person name="Riley R."/>
            <person name="Salamov A."/>
            <person name="Simmons B.A."/>
            <person name="Magnuson J.K."/>
            <person name="Henrissat B."/>
            <person name="Mortensen U.H."/>
            <person name="Larsen T.O."/>
            <person name="Devries R.P."/>
            <person name="Grigoriev I.V."/>
            <person name="Machida M."/>
            <person name="Baker S.E."/>
            <person name="Andersen M.R."/>
            <person name="Cantor M.N."/>
            <person name="Hua S.X."/>
        </authorList>
    </citation>
    <scope>NUCLEOTIDE SEQUENCE [LARGE SCALE GENOMIC DNA]</scope>
    <source>
        <strain evidence="1 2">CBS 119388</strain>
    </source>
</reference>